<dbReference type="RefSeq" id="WP_206926930.1">
    <property type="nucleotide sequence ID" value="NZ_JAEKJW010000001.1"/>
</dbReference>
<dbReference type="AlphaFoldDB" id="A0A8I1M768"/>
<gene>
    <name evidence="13" type="ORF">JF547_06340</name>
</gene>
<feature type="domain" description="AprE-like beta-barrel" evidence="12">
    <location>
        <begin position="342"/>
        <end position="430"/>
    </location>
</feature>
<evidence type="ECO:0000256" key="3">
    <source>
        <dbReference type="ARBA" id="ARBA00022448"/>
    </source>
</evidence>
<protein>
    <recommendedName>
        <fullName evidence="9">Membrane fusion protein (MFP) family protein</fullName>
    </recommendedName>
</protein>
<dbReference type="EMBL" id="JAEKJW010000001">
    <property type="protein sequence ID" value="MBN8196084.1"/>
    <property type="molecule type" value="Genomic_DNA"/>
</dbReference>
<evidence type="ECO:0000313" key="13">
    <source>
        <dbReference type="EMBL" id="MBN8196084.1"/>
    </source>
</evidence>
<keyword evidence="10" id="KW-0175">Coiled coil</keyword>
<comment type="similarity">
    <text evidence="2 9">Belongs to the membrane fusion protein (MFP) (TC 8.A.1) family.</text>
</comment>
<dbReference type="InterPro" id="IPR010129">
    <property type="entry name" value="T1SS_HlyD"/>
</dbReference>
<name>A0A8I1M768_9PROT</name>
<feature type="coiled-coil region" evidence="10">
    <location>
        <begin position="237"/>
        <end position="300"/>
    </location>
</feature>
<feature type="transmembrane region" description="Helical" evidence="9">
    <location>
        <begin position="42"/>
        <end position="61"/>
    </location>
</feature>
<evidence type="ECO:0000256" key="5">
    <source>
        <dbReference type="ARBA" id="ARBA00022519"/>
    </source>
</evidence>
<evidence type="ECO:0000259" key="12">
    <source>
        <dbReference type="Pfam" id="PF26002"/>
    </source>
</evidence>
<keyword evidence="4 9" id="KW-1003">Cell membrane</keyword>
<dbReference type="PRINTS" id="PR01490">
    <property type="entry name" value="RTXTOXIND"/>
</dbReference>
<dbReference type="Gene3D" id="2.40.30.170">
    <property type="match status" value="1"/>
</dbReference>
<keyword evidence="8 9" id="KW-0472">Membrane</keyword>
<dbReference type="Pfam" id="PF25994">
    <property type="entry name" value="HH_AprE"/>
    <property type="match status" value="1"/>
</dbReference>
<dbReference type="GO" id="GO:0015031">
    <property type="term" value="P:protein transport"/>
    <property type="evidence" value="ECO:0007669"/>
    <property type="project" value="InterPro"/>
</dbReference>
<keyword evidence="3 9" id="KW-0813">Transport</keyword>
<evidence type="ECO:0000256" key="4">
    <source>
        <dbReference type="ARBA" id="ARBA00022475"/>
    </source>
</evidence>
<evidence type="ECO:0000256" key="7">
    <source>
        <dbReference type="ARBA" id="ARBA00022989"/>
    </source>
</evidence>
<dbReference type="Pfam" id="PF26002">
    <property type="entry name" value="Beta-barrel_AprE"/>
    <property type="match status" value="1"/>
</dbReference>
<evidence type="ECO:0000256" key="6">
    <source>
        <dbReference type="ARBA" id="ARBA00022692"/>
    </source>
</evidence>
<comment type="caution">
    <text evidence="13">The sequence shown here is derived from an EMBL/GenBank/DDBJ whole genome shotgun (WGS) entry which is preliminary data.</text>
</comment>
<dbReference type="InterPro" id="IPR058982">
    <property type="entry name" value="Beta-barrel_AprE"/>
</dbReference>
<dbReference type="PANTHER" id="PTHR30386:SF26">
    <property type="entry name" value="TRANSPORT PROTEIN COMB"/>
    <property type="match status" value="1"/>
</dbReference>
<evidence type="ECO:0000256" key="8">
    <source>
        <dbReference type="ARBA" id="ARBA00023136"/>
    </source>
</evidence>
<keyword evidence="5 9" id="KW-0997">Cell inner membrane</keyword>
<evidence type="ECO:0000313" key="14">
    <source>
        <dbReference type="Proteomes" id="UP000664405"/>
    </source>
</evidence>
<keyword evidence="6 9" id="KW-0812">Transmembrane</keyword>
<dbReference type="Proteomes" id="UP000664405">
    <property type="component" value="Unassembled WGS sequence"/>
</dbReference>
<dbReference type="PANTHER" id="PTHR30386">
    <property type="entry name" value="MEMBRANE FUSION SUBUNIT OF EMRAB-TOLC MULTIDRUG EFFLUX PUMP"/>
    <property type="match status" value="1"/>
</dbReference>
<sequence>MSKNKYAIPQGDTGKTNNSKFTVDAPVTAIQLFDKKSTHRPAMFTVVFMLVFFLGATVWSTQTPMAEISVSSGEIVPVGAIQRIQHLEGGILSHLAVKDGQHVTEGQLLVSLAPDIAQSELEQLETRLMAVTMKYGLLKSAAEGTTPAELMQTGVYSEIAETALKALNSRKQRLVSQLDVLRQQERERKAELTTITHQSNALGEQIDLMQNQVDGRQILVDKGLFPRLDFIQDQRELARLQSERMALILDADRINERVVEARQRMIEMEMTFHAELTAELSALATEAAELRLAIKRAVDRVKRLDITSPVSGYVKGIDIETIGGVITPGAQIMEIVPDDSELIVEARLSTNDVGHVTVGQSAKIKVLTYDYTRYGTIEGTVQRVSPSTFFDEDGTPFFKADIAMNSYIVGEEDKFLVSPGMTVLVDIITGEKTLFKYLASPIIKSFDGALHER</sequence>
<feature type="domain" description="AprE-like long alpha-helical hairpin" evidence="11">
    <location>
        <begin position="117"/>
        <end position="300"/>
    </location>
</feature>
<evidence type="ECO:0000256" key="1">
    <source>
        <dbReference type="ARBA" id="ARBA00004377"/>
    </source>
</evidence>
<reference evidence="13" key="1">
    <citation type="submission" date="2020-12" db="EMBL/GenBank/DDBJ databases">
        <title>Oil enriched cultivation method for isolating marine PHA-producing bacteria.</title>
        <authorList>
            <person name="Zheng W."/>
            <person name="Yu S."/>
            <person name="Huang Y."/>
        </authorList>
    </citation>
    <scope>NUCLEOTIDE SEQUENCE</scope>
    <source>
        <strain evidence="13">SY-2-3</strain>
    </source>
</reference>
<dbReference type="GO" id="GO:0005886">
    <property type="term" value="C:plasma membrane"/>
    <property type="evidence" value="ECO:0007669"/>
    <property type="project" value="UniProtKB-SubCell"/>
</dbReference>
<dbReference type="InterPro" id="IPR058781">
    <property type="entry name" value="HH_AprE-like"/>
</dbReference>
<evidence type="ECO:0000259" key="11">
    <source>
        <dbReference type="Pfam" id="PF25994"/>
    </source>
</evidence>
<evidence type="ECO:0000256" key="10">
    <source>
        <dbReference type="SAM" id="Coils"/>
    </source>
</evidence>
<evidence type="ECO:0000256" key="2">
    <source>
        <dbReference type="ARBA" id="ARBA00009477"/>
    </source>
</evidence>
<comment type="subcellular location">
    <subcellularLocation>
        <location evidence="1 9">Cell inner membrane</location>
        <topology evidence="1 9">Single-pass membrane protein</topology>
    </subcellularLocation>
</comment>
<evidence type="ECO:0000256" key="9">
    <source>
        <dbReference type="RuleBase" id="RU365093"/>
    </source>
</evidence>
<proteinExistence type="inferred from homology"/>
<keyword evidence="7 9" id="KW-1133">Transmembrane helix</keyword>
<dbReference type="NCBIfam" id="TIGR01843">
    <property type="entry name" value="type_I_hlyD"/>
    <property type="match status" value="1"/>
</dbReference>
<dbReference type="InterPro" id="IPR050739">
    <property type="entry name" value="MFP"/>
</dbReference>
<organism evidence="13 14">
    <name type="scientific">Thalassospira povalilytica</name>
    <dbReference type="NCBI Taxonomy" id="732237"/>
    <lineage>
        <taxon>Bacteria</taxon>
        <taxon>Pseudomonadati</taxon>
        <taxon>Pseudomonadota</taxon>
        <taxon>Alphaproteobacteria</taxon>
        <taxon>Rhodospirillales</taxon>
        <taxon>Thalassospiraceae</taxon>
        <taxon>Thalassospira</taxon>
    </lineage>
</organism>
<accession>A0A8I1M768</accession>